<evidence type="ECO:0000256" key="9">
    <source>
        <dbReference type="PROSITE-ProRule" id="PRU10040"/>
    </source>
</evidence>
<dbReference type="Gene3D" id="2.160.20.10">
    <property type="entry name" value="Single-stranded right-handed beta-helix, Pectin lyase-like"/>
    <property type="match status" value="1"/>
</dbReference>
<evidence type="ECO:0000256" key="3">
    <source>
        <dbReference type="ARBA" id="ARBA00013229"/>
    </source>
</evidence>
<proteinExistence type="predicted"/>
<gene>
    <name evidence="12" type="ORF">Sangu_1963900</name>
</gene>
<evidence type="ECO:0000256" key="10">
    <source>
        <dbReference type="RuleBase" id="RU000589"/>
    </source>
</evidence>
<protein>
    <recommendedName>
        <fullName evidence="3 10">Pectinesterase</fullName>
        <ecNumber evidence="3 10">3.1.1.11</ecNumber>
    </recommendedName>
</protein>
<dbReference type="PROSITE" id="PS00503">
    <property type="entry name" value="PECTINESTERASE_2"/>
    <property type="match status" value="1"/>
</dbReference>
<evidence type="ECO:0000256" key="2">
    <source>
        <dbReference type="ARBA" id="ARBA00005184"/>
    </source>
</evidence>
<reference evidence="12" key="2">
    <citation type="journal article" date="2024" name="Plant">
        <title>Genomic evolution and insights into agronomic trait innovations of Sesamum species.</title>
        <authorList>
            <person name="Miao H."/>
            <person name="Wang L."/>
            <person name="Qu L."/>
            <person name="Liu H."/>
            <person name="Sun Y."/>
            <person name="Le M."/>
            <person name="Wang Q."/>
            <person name="Wei S."/>
            <person name="Zheng Y."/>
            <person name="Lin W."/>
            <person name="Duan Y."/>
            <person name="Cao H."/>
            <person name="Xiong S."/>
            <person name="Wang X."/>
            <person name="Wei L."/>
            <person name="Li C."/>
            <person name="Ma Q."/>
            <person name="Ju M."/>
            <person name="Zhao R."/>
            <person name="Li G."/>
            <person name="Mu C."/>
            <person name="Tian Q."/>
            <person name="Mei H."/>
            <person name="Zhang T."/>
            <person name="Gao T."/>
            <person name="Zhang H."/>
        </authorList>
    </citation>
    <scope>NUCLEOTIDE SEQUENCE</scope>
    <source>
        <strain evidence="12">G01</strain>
    </source>
</reference>
<evidence type="ECO:0000256" key="6">
    <source>
        <dbReference type="ARBA" id="ARBA00023085"/>
    </source>
</evidence>
<evidence type="ECO:0000256" key="5">
    <source>
        <dbReference type="ARBA" id="ARBA00022801"/>
    </source>
</evidence>
<sequence>MEAGSSTRFSAAIATVPLKNDQTFVIHVKAVSSDDFIAKDIGFENTAGAEGHQAVALRASGDRAVFYNVHIDGYQDTLYAHTYRQYYRDCTISGTIDFIFGDALAIFQNCRLVIRKPLPNQACMITAQGRVDRRSVALLLSRMATSQLSRRCSRLRHPTSFTLADHGSNSPRPLSCNPTLAGSLHPRAGHRGAELLL</sequence>
<keyword evidence="6 10" id="KW-0063">Aspartyl esterase</keyword>
<comment type="catalytic activity">
    <reaction evidence="8 10">
        <text>[(1-&gt;4)-alpha-D-galacturonosyl methyl ester](n) + n H2O = [(1-&gt;4)-alpha-D-galacturonosyl](n) + n methanol + n H(+)</text>
        <dbReference type="Rhea" id="RHEA:22380"/>
        <dbReference type="Rhea" id="RHEA-COMP:14570"/>
        <dbReference type="Rhea" id="RHEA-COMP:14573"/>
        <dbReference type="ChEBI" id="CHEBI:15377"/>
        <dbReference type="ChEBI" id="CHEBI:15378"/>
        <dbReference type="ChEBI" id="CHEBI:17790"/>
        <dbReference type="ChEBI" id="CHEBI:140522"/>
        <dbReference type="ChEBI" id="CHEBI:140523"/>
        <dbReference type="EC" id="3.1.1.11"/>
    </reaction>
</comment>
<organism evidence="12">
    <name type="scientific">Sesamum angustifolium</name>
    <dbReference type="NCBI Taxonomy" id="2727405"/>
    <lineage>
        <taxon>Eukaryota</taxon>
        <taxon>Viridiplantae</taxon>
        <taxon>Streptophyta</taxon>
        <taxon>Embryophyta</taxon>
        <taxon>Tracheophyta</taxon>
        <taxon>Spermatophyta</taxon>
        <taxon>Magnoliopsida</taxon>
        <taxon>eudicotyledons</taxon>
        <taxon>Gunneridae</taxon>
        <taxon>Pentapetalae</taxon>
        <taxon>asterids</taxon>
        <taxon>lamiids</taxon>
        <taxon>Lamiales</taxon>
        <taxon>Pedaliaceae</taxon>
        <taxon>Sesamum</taxon>
    </lineage>
</organism>
<comment type="caution">
    <text evidence="12">The sequence shown here is derived from an EMBL/GenBank/DDBJ whole genome shotgun (WGS) entry which is preliminary data.</text>
</comment>
<feature type="domain" description="Pectinesterase catalytic" evidence="11">
    <location>
        <begin position="19"/>
        <end position="135"/>
    </location>
</feature>
<dbReference type="GO" id="GO:0005576">
    <property type="term" value="C:extracellular region"/>
    <property type="evidence" value="ECO:0007669"/>
    <property type="project" value="UniProtKB-SubCell"/>
</dbReference>
<reference evidence="12" key="1">
    <citation type="submission" date="2020-06" db="EMBL/GenBank/DDBJ databases">
        <authorList>
            <person name="Li T."/>
            <person name="Hu X."/>
            <person name="Zhang T."/>
            <person name="Song X."/>
            <person name="Zhang H."/>
            <person name="Dai N."/>
            <person name="Sheng W."/>
            <person name="Hou X."/>
            <person name="Wei L."/>
        </authorList>
    </citation>
    <scope>NUCLEOTIDE SEQUENCE</scope>
    <source>
        <strain evidence="12">G01</strain>
        <tissue evidence="12">Leaf</tissue>
    </source>
</reference>
<evidence type="ECO:0000256" key="1">
    <source>
        <dbReference type="ARBA" id="ARBA00004613"/>
    </source>
</evidence>
<keyword evidence="5 10" id="KW-0378">Hydrolase</keyword>
<dbReference type="EC" id="3.1.1.11" evidence="3 10"/>
<dbReference type="InterPro" id="IPR011050">
    <property type="entry name" value="Pectin_lyase_fold/virulence"/>
</dbReference>
<evidence type="ECO:0000259" key="11">
    <source>
        <dbReference type="Pfam" id="PF01095"/>
    </source>
</evidence>
<evidence type="ECO:0000313" key="12">
    <source>
        <dbReference type="EMBL" id="KAL0323446.1"/>
    </source>
</evidence>
<feature type="active site" evidence="9">
    <location>
        <position position="97"/>
    </location>
</feature>
<keyword evidence="7" id="KW-0961">Cell wall biogenesis/degradation</keyword>
<evidence type="ECO:0000256" key="8">
    <source>
        <dbReference type="ARBA" id="ARBA00047928"/>
    </source>
</evidence>
<dbReference type="SUPFAM" id="SSF51126">
    <property type="entry name" value="Pectin lyase-like"/>
    <property type="match status" value="1"/>
</dbReference>
<evidence type="ECO:0000256" key="4">
    <source>
        <dbReference type="ARBA" id="ARBA00022525"/>
    </source>
</evidence>
<dbReference type="InterPro" id="IPR000070">
    <property type="entry name" value="Pectinesterase_cat"/>
</dbReference>
<dbReference type="AlphaFoldDB" id="A0AAW2LWR1"/>
<dbReference type="PANTHER" id="PTHR31707">
    <property type="entry name" value="PECTINESTERASE"/>
    <property type="match status" value="1"/>
</dbReference>
<keyword evidence="4" id="KW-0964">Secreted</keyword>
<comment type="pathway">
    <text evidence="2 10">Glycan metabolism; pectin degradation; 2-dehydro-3-deoxy-D-gluconate from pectin: step 1/5.</text>
</comment>
<dbReference type="Pfam" id="PF01095">
    <property type="entry name" value="Pectinesterase"/>
    <property type="match status" value="1"/>
</dbReference>
<dbReference type="GO" id="GO:0042545">
    <property type="term" value="P:cell wall modification"/>
    <property type="evidence" value="ECO:0007669"/>
    <property type="project" value="UniProtKB-UniRule"/>
</dbReference>
<dbReference type="GO" id="GO:0030599">
    <property type="term" value="F:pectinesterase activity"/>
    <property type="evidence" value="ECO:0007669"/>
    <property type="project" value="UniProtKB-UniRule"/>
</dbReference>
<dbReference type="InterPro" id="IPR012334">
    <property type="entry name" value="Pectin_lyas_fold"/>
</dbReference>
<accession>A0AAW2LWR1</accession>
<dbReference type="GO" id="GO:0045490">
    <property type="term" value="P:pectin catabolic process"/>
    <property type="evidence" value="ECO:0007669"/>
    <property type="project" value="UniProtKB-UniRule"/>
</dbReference>
<dbReference type="EMBL" id="JACGWK010000012">
    <property type="protein sequence ID" value="KAL0323446.1"/>
    <property type="molecule type" value="Genomic_DNA"/>
</dbReference>
<dbReference type="InterPro" id="IPR033131">
    <property type="entry name" value="Pectinesterase_Asp_AS"/>
</dbReference>
<comment type="subcellular location">
    <subcellularLocation>
        <location evidence="1">Secreted</location>
    </subcellularLocation>
</comment>
<name>A0AAW2LWR1_9LAMI</name>
<evidence type="ECO:0000256" key="7">
    <source>
        <dbReference type="ARBA" id="ARBA00023316"/>
    </source>
</evidence>